<name>A0AAN9XYL1_9HEMI</name>
<dbReference type="Proteomes" id="UP001367676">
    <property type="component" value="Unassembled WGS sequence"/>
</dbReference>
<proteinExistence type="predicted"/>
<evidence type="ECO:0008006" key="4">
    <source>
        <dbReference type="Google" id="ProtNLM"/>
    </source>
</evidence>
<accession>A0AAN9XYL1</accession>
<sequence>MLPLSAVSLVCAASSTRIFAASVPSEGDPIKRMPGPLSFINDFRIPSEPAATSIGRLLELLRRREMSGGKERAFGHSAGCRCSAASFREIAVKTREERESRSNFVDANEHCANKFFSSPPDLNSSCRRVHGTTVLL</sequence>
<evidence type="ECO:0000313" key="3">
    <source>
        <dbReference type="Proteomes" id="UP001367676"/>
    </source>
</evidence>
<keyword evidence="3" id="KW-1185">Reference proteome</keyword>
<dbReference type="AlphaFoldDB" id="A0AAN9XYL1"/>
<feature type="chain" id="PRO_5042944956" description="Secreted protein" evidence="1">
    <location>
        <begin position="21"/>
        <end position="136"/>
    </location>
</feature>
<reference evidence="2 3" key="1">
    <citation type="submission" date="2024-03" db="EMBL/GenBank/DDBJ databases">
        <title>Adaptation during the transition from Ophiocordyceps entomopathogen to insect associate is accompanied by gene loss and intensified selection.</title>
        <authorList>
            <person name="Ward C.M."/>
            <person name="Onetto C.A."/>
            <person name="Borneman A.R."/>
        </authorList>
    </citation>
    <scope>NUCLEOTIDE SEQUENCE [LARGE SCALE GENOMIC DNA]</scope>
    <source>
        <strain evidence="2">AWRI1</strain>
        <tissue evidence="2">Single Adult Female</tissue>
    </source>
</reference>
<keyword evidence="1" id="KW-0732">Signal</keyword>
<evidence type="ECO:0000313" key="2">
    <source>
        <dbReference type="EMBL" id="KAK7573388.1"/>
    </source>
</evidence>
<comment type="caution">
    <text evidence="2">The sequence shown here is derived from an EMBL/GenBank/DDBJ whole genome shotgun (WGS) entry which is preliminary data.</text>
</comment>
<gene>
    <name evidence="2" type="ORF">V9T40_010579</name>
</gene>
<evidence type="ECO:0000256" key="1">
    <source>
        <dbReference type="SAM" id="SignalP"/>
    </source>
</evidence>
<dbReference type="EMBL" id="JBBCAQ010000037">
    <property type="protein sequence ID" value="KAK7573388.1"/>
    <property type="molecule type" value="Genomic_DNA"/>
</dbReference>
<feature type="signal peptide" evidence="1">
    <location>
        <begin position="1"/>
        <end position="20"/>
    </location>
</feature>
<organism evidence="2 3">
    <name type="scientific">Parthenolecanium corni</name>
    <dbReference type="NCBI Taxonomy" id="536013"/>
    <lineage>
        <taxon>Eukaryota</taxon>
        <taxon>Metazoa</taxon>
        <taxon>Ecdysozoa</taxon>
        <taxon>Arthropoda</taxon>
        <taxon>Hexapoda</taxon>
        <taxon>Insecta</taxon>
        <taxon>Pterygota</taxon>
        <taxon>Neoptera</taxon>
        <taxon>Paraneoptera</taxon>
        <taxon>Hemiptera</taxon>
        <taxon>Sternorrhyncha</taxon>
        <taxon>Coccoidea</taxon>
        <taxon>Coccidae</taxon>
        <taxon>Parthenolecanium</taxon>
    </lineage>
</organism>
<protein>
    <recommendedName>
        <fullName evidence="4">Secreted protein</fullName>
    </recommendedName>
</protein>